<protein>
    <submittedName>
        <fullName evidence="1">Uncharacterized protein</fullName>
    </submittedName>
</protein>
<evidence type="ECO:0000313" key="2">
    <source>
        <dbReference type="Proteomes" id="UP001162501"/>
    </source>
</evidence>
<organism evidence="1 2">
    <name type="scientific">Rangifer tarandus platyrhynchus</name>
    <name type="common">Svalbard reindeer</name>
    <dbReference type="NCBI Taxonomy" id="3082113"/>
    <lineage>
        <taxon>Eukaryota</taxon>
        <taxon>Metazoa</taxon>
        <taxon>Chordata</taxon>
        <taxon>Craniata</taxon>
        <taxon>Vertebrata</taxon>
        <taxon>Euteleostomi</taxon>
        <taxon>Mammalia</taxon>
        <taxon>Eutheria</taxon>
        <taxon>Laurasiatheria</taxon>
        <taxon>Artiodactyla</taxon>
        <taxon>Ruminantia</taxon>
        <taxon>Pecora</taxon>
        <taxon>Cervidae</taxon>
        <taxon>Odocoileinae</taxon>
        <taxon>Rangifer</taxon>
    </lineage>
</organism>
<sequence length="147" mass="15282">MLVVSLALPWAQVAASCFPEGTVVGTEPDSSARLARRRLAPKIPLERWEKRLCRLQAPLPPIPRPADDGDVLAGSSQAAAEPGAPGALSSVPTRRNRFAPGNGGAGGPRIGVSRRRVGGFGSSGPQCPGTSTRVWANLATENWAVVP</sequence>
<proteinExistence type="predicted"/>
<reference evidence="1" key="1">
    <citation type="submission" date="2023-05" db="EMBL/GenBank/DDBJ databases">
        <authorList>
            <consortium name="ELIXIR-Norway"/>
        </authorList>
    </citation>
    <scope>NUCLEOTIDE SEQUENCE</scope>
</reference>
<dbReference type="Proteomes" id="UP001162501">
    <property type="component" value="Chromosome 25"/>
</dbReference>
<dbReference type="EMBL" id="OX596109">
    <property type="protein sequence ID" value="CAI9703352.1"/>
    <property type="molecule type" value="Genomic_DNA"/>
</dbReference>
<accession>A0ACB0ERG8</accession>
<gene>
    <name evidence="1" type="ORF">MRATA1EN3_LOCUS14565</name>
</gene>
<evidence type="ECO:0000313" key="1">
    <source>
        <dbReference type="EMBL" id="CAI9703352.1"/>
    </source>
</evidence>
<name>A0ACB0ERG8_RANTA</name>